<dbReference type="SMART" id="SM00382">
    <property type="entry name" value="AAA"/>
    <property type="match status" value="1"/>
</dbReference>
<dbReference type="NCBIfam" id="NF010068">
    <property type="entry name" value="PRK13548.1"/>
    <property type="match status" value="1"/>
</dbReference>
<dbReference type="Pfam" id="PF00005">
    <property type="entry name" value="ABC_tran"/>
    <property type="match status" value="1"/>
</dbReference>
<evidence type="ECO:0000313" key="6">
    <source>
        <dbReference type="EMBL" id="UFP97024.1"/>
    </source>
</evidence>
<evidence type="ECO:0000256" key="1">
    <source>
        <dbReference type="ARBA" id="ARBA00022448"/>
    </source>
</evidence>
<organism evidence="6 7">
    <name type="scientific">Gloeobacter morelensis MG652769</name>
    <dbReference type="NCBI Taxonomy" id="2781736"/>
    <lineage>
        <taxon>Bacteria</taxon>
        <taxon>Bacillati</taxon>
        <taxon>Cyanobacteriota</taxon>
        <taxon>Cyanophyceae</taxon>
        <taxon>Gloeobacterales</taxon>
        <taxon>Gloeobacteraceae</taxon>
        <taxon>Gloeobacter</taxon>
        <taxon>Gloeobacter morelensis</taxon>
    </lineage>
</organism>
<dbReference type="InterPro" id="IPR003439">
    <property type="entry name" value="ABC_transporter-like_ATP-bd"/>
</dbReference>
<dbReference type="PANTHER" id="PTHR42794:SF1">
    <property type="entry name" value="HEMIN IMPORT ATP-BINDING PROTEIN HMUV"/>
    <property type="match status" value="1"/>
</dbReference>
<gene>
    <name evidence="6" type="ORF">ISF26_16680</name>
</gene>
<evidence type="ECO:0000256" key="3">
    <source>
        <dbReference type="ARBA" id="ARBA00022840"/>
    </source>
</evidence>
<dbReference type="InterPro" id="IPR017871">
    <property type="entry name" value="ABC_transporter-like_CS"/>
</dbReference>
<accession>A0ABY3PTS4</accession>
<evidence type="ECO:0000313" key="7">
    <source>
        <dbReference type="Proteomes" id="UP001054846"/>
    </source>
</evidence>
<evidence type="ECO:0000256" key="2">
    <source>
        <dbReference type="ARBA" id="ARBA00022741"/>
    </source>
</evidence>
<dbReference type="SUPFAM" id="SSF52540">
    <property type="entry name" value="P-loop containing nucleoside triphosphate hydrolases"/>
    <property type="match status" value="1"/>
</dbReference>
<dbReference type="RefSeq" id="WP_418887028.1">
    <property type="nucleotide sequence ID" value="NZ_CP063845.1"/>
</dbReference>
<dbReference type="CDD" id="cd03214">
    <property type="entry name" value="ABC_Iron-Siderophores_B12_Hemin"/>
    <property type="match status" value="1"/>
</dbReference>
<dbReference type="PROSITE" id="PS00211">
    <property type="entry name" value="ABC_TRANSPORTER_1"/>
    <property type="match status" value="1"/>
</dbReference>
<keyword evidence="4" id="KW-1278">Translocase</keyword>
<dbReference type="Gene3D" id="3.40.50.300">
    <property type="entry name" value="P-loop containing nucleotide triphosphate hydrolases"/>
    <property type="match status" value="1"/>
</dbReference>
<keyword evidence="1" id="KW-0813">Transport</keyword>
<sequence length="275" mass="29327">MLRAEGVGVHLAGRWLLEQVSLEAIPGEVIAIIGPNGAGKSTLLKTLAGEIQPTRGGVSMAGKPLADWPARARACVRAVLPQSSTLAFAFRVFEVVLMGRTPHSRGLEGERDRQIAREAMAAAGVAHLAERLYPTLSGGEKQRVQLARVLAQIWEAPPDSPRYLLLDEPTASLDLTHQHGTLAMARDFARRGAAVVSVLHDLNLAAQYADRLALLKDGKLLGVGAPDTVLTPEWIETGFGLQTLVLRHPRLGCPLVIALGTASVLQPGEQLAHGE</sequence>
<reference evidence="6 7" key="1">
    <citation type="journal article" date="2021" name="Genome Biol. Evol.">
        <title>Complete Genome Sequencing of a Novel Gloeobacter Species from a Waterfall Cave in Mexico.</title>
        <authorList>
            <person name="Saw J.H."/>
            <person name="Cardona T."/>
            <person name="Montejano G."/>
        </authorList>
    </citation>
    <scope>NUCLEOTIDE SEQUENCE [LARGE SCALE GENOMIC DNA]</scope>
    <source>
        <strain evidence="6">MG652769</strain>
    </source>
</reference>
<keyword evidence="2" id="KW-0547">Nucleotide-binding</keyword>
<dbReference type="PROSITE" id="PS50893">
    <property type="entry name" value="ABC_TRANSPORTER_2"/>
    <property type="match status" value="1"/>
</dbReference>
<dbReference type="GO" id="GO:0005524">
    <property type="term" value="F:ATP binding"/>
    <property type="evidence" value="ECO:0007669"/>
    <property type="project" value="UniProtKB-KW"/>
</dbReference>
<dbReference type="EMBL" id="CP063845">
    <property type="protein sequence ID" value="UFP97024.1"/>
    <property type="molecule type" value="Genomic_DNA"/>
</dbReference>
<dbReference type="InterPro" id="IPR027417">
    <property type="entry name" value="P-loop_NTPase"/>
</dbReference>
<keyword evidence="3 6" id="KW-0067">ATP-binding</keyword>
<evidence type="ECO:0000259" key="5">
    <source>
        <dbReference type="PROSITE" id="PS50893"/>
    </source>
</evidence>
<feature type="domain" description="ABC transporter" evidence="5">
    <location>
        <begin position="2"/>
        <end position="242"/>
    </location>
</feature>
<keyword evidence="7" id="KW-1185">Reference proteome</keyword>
<proteinExistence type="predicted"/>
<dbReference type="PANTHER" id="PTHR42794">
    <property type="entry name" value="HEMIN IMPORT ATP-BINDING PROTEIN HMUV"/>
    <property type="match status" value="1"/>
</dbReference>
<dbReference type="InterPro" id="IPR003593">
    <property type="entry name" value="AAA+_ATPase"/>
</dbReference>
<dbReference type="Proteomes" id="UP001054846">
    <property type="component" value="Chromosome"/>
</dbReference>
<protein>
    <submittedName>
        <fullName evidence="6">Heme ABC transporter ATP-binding protein</fullName>
    </submittedName>
</protein>
<evidence type="ECO:0000256" key="4">
    <source>
        <dbReference type="ARBA" id="ARBA00022967"/>
    </source>
</evidence>
<name>A0ABY3PTS4_9CYAN</name>